<gene>
    <name evidence="2" type="ORF">TSIB3V08_LOCUS10859</name>
</gene>
<dbReference type="AlphaFoldDB" id="A0A7R9B841"/>
<evidence type="ECO:0000256" key="1">
    <source>
        <dbReference type="SAM" id="MobiDB-lite"/>
    </source>
</evidence>
<sequence length="121" mass="13475">MDTMDNRILFFHIPGVYRSNRLTNSEANIRTGRVPHAFFLRALDETVPSKVQTQGNNPAVLSSKAKQALSETSRARHGGGGWREHQYSLVEDDGPTLDWDAPGRLLCSSHVDQSRGEEQGQ</sequence>
<accession>A0A7R9B841</accession>
<feature type="compositionally biased region" description="Polar residues" evidence="1">
    <location>
        <begin position="50"/>
        <end position="60"/>
    </location>
</feature>
<feature type="region of interest" description="Disordered" evidence="1">
    <location>
        <begin position="50"/>
        <end position="87"/>
    </location>
</feature>
<protein>
    <submittedName>
        <fullName evidence="2">Uncharacterized protein</fullName>
    </submittedName>
</protein>
<name>A0A7R9B841_TIMSH</name>
<reference evidence="2" key="1">
    <citation type="submission" date="2020-11" db="EMBL/GenBank/DDBJ databases">
        <authorList>
            <person name="Tran Van P."/>
        </authorList>
    </citation>
    <scope>NUCLEOTIDE SEQUENCE</scope>
</reference>
<evidence type="ECO:0000313" key="2">
    <source>
        <dbReference type="EMBL" id="CAD7266845.1"/>
    </source>
</evidence>
<dbReference type="EMBL" id="OC007792">
    <property type="protein sequence ID" value="CAD7266845.1"/>
    <property type="molecule type" value="Genomic_DNA"/>
</dbReference>
<proteinExistence type="predicted"/>
<organism evidence="2">
    <name type="scientific">Timema shepardi</name>
    <name type="common">Walking stick</name>
    <dbReference type="NCBI Taxonomy" id="629360"/>
    <lineage>
        <taxon>Eukaryota</taxon>
        <taxon>Metazoa</taxon>
        <taxon>Ecdysozoa</taxon>
        <taxon>Arthropoda</taxon>
        <taxon>Hexapoda</taxon>
        <taxon>Insecta</taxon>
        <taxon>Pterygota</taxon>
        <taxon>Neoptera</taxon>
        <taxon>Polyneoptera</taxon>
        <taxon>Phasmatodea</taxon>
        <taxon>Timematodea</taxon>
        <taxon>Timematoidea</taxon>
        <taxon>Timematidae</taxon>
        <taxon>Timema</taxon>
    </lineage>
</organism>